<dbReference type="RefSeq" id="WP_153367018.1">
    <property type="nucleotide sequence ID" value="NZ_CP192766.1"/>
</dbReference>
<evidence type="ECO:0000313" key="3">
    <source>
        <dbReference type="Proteomes" id="UP001277561"/>
    </source>
</evidence>
<dbReference type="Proteomes" id="UP001277561">
    <property type="component" value="Unassembled WGS sequence"/>
</dbReference>
<organism evidence="1">
    <name type="scientific">Agrobacterium rosae</name>
    <dbReference type="NCBI Taxonomy" id="1972867"/>
    <lineage>
        <taxon>Bacteria</taxon>
        <taxon>Pseudomonadati</taxon>
        <taxon>Pseudomonadota</taxon>
        <taxon>Alphaproteobacteria</taxon>
        <taxon>Hyphomicrobiales</taxon>
        <taxon>Rhizobiaceae</taxon>
        <taxon>Rhizobium/Agrobacterium group</taxon>
        <taxon>Agrobacterium</taxon>
    </lineage>
</organism>
<evidence type="ECO:0000313" key="2">
    <source>
        <dbReference type="EMBL" id="MDX8331645.1"/>
    </source>
</evidence>
<comment type="caution">
    <text evidence="1">The sequence shown here is derived from an EMBL/GenBank/DDBJ whole genome shotgun (WGS) entry which is preliminary data.</text>
</comment>
<dbReference type="EMBL" id="JAVRAD010000011">
    <property type="protein sequence ID" value="MDX8331645.1"/>
    <property type="molecule type" value="Genomic_DNA"/>
</dbReference>
<keyword evidence="3" id="KW-1185">Reference proteome</keyword>
<dbReference type="EMBL" id="JAVRAF010000009">
    <property type="protein sequence ID" value="MDX8304733.1"/>
    <property type="molecule type" value="Genomic_DNA"/>
</dbReference>
<dbReference type="AlphaFoldDB" id="A0AAW9FK01"/>
<dbReference type="GeneID" id="86882855"/>
<name>A0AAW9FK01_9HYPH</name>
<reference evidence="1 3" key="1">
    <citation type="journal article" date="2023" name="Phytobiomes J">
        <title>Deciphering the key players within the bacterial microbiota associated with aerial crown gall tumors on rhododendron: Insights into the gallobiome.</title>
        <authorList>
            <person name="Kuzmanovic N."/>
            <person name="Nesme J."/>
            <person name="Wolf J."/>
            <person name="Neumann-Schaal M."/>
            <person name="Petersen J."/>
            <person name="Fernandez-Gnecco G."/>
            <person name="Sproeer C."/>
            <person name="Bunk B."/>
            <person name="Overmann J."/>
            <person name="Sorensen S.J."/>
            <person name="Idczak E."/>
            <person name="Smalla K."/>
        </authorList>
    </citation>
    <scope>NUCLEOTIDE SEQUENCE</scope>
    <source>
        <strain evidence="1">Rho-11.1</strain>
        <strain evidence="3">rho-14.1</strain>
        <strain evidence="2">Rho-14.1</strain>
    </source>
</reference>
<evidence type="ECO:0000313" key="1">
    <source>
        <dbReference type="EMBL" id="MDX8304733.1"/>
    </source>
</evidence>
<accession>A0AAW9FK01</accession>
<proteinExistence type="predicted"/>
<protein>
    <submittedName>
        <fullName evidence="1">Uncharacterized protein</fullName>
    </submittedName>
</protein>
<gene>
    <name evidence="1" type="ORF">RMR22_20970</name>
    <name evidence="2" type="ORF">RMS29_20710</name>
</gene>
<sequence>MRKTWAAKDIERHRLGKSWIVLSRHLRPRAKSRLYFLVANITFWAEILS</sequence>